<dbReference type="Gene3D" id="1.25.40.10">
    <property type="entry name" value="Tetratricopeptide repeat domain"/>
    <property type="match status" value="5"/>
</dbReference>
<dbReference type="PANTHER" id="PTHR44858:SF1">
    <property type="entry name" value="UDP-N-ACETYLGLUCOSAMINE--PEPTIDE N-ACETYLGLUCOSAMINYLTRANSFERASE SPINDLY-RELATED"/>
    <property type="match status" value="1"/>
</dbReference>
<organism evidence="4 5">
    <name type="scientific">Paramecium tetraurelia</name>
    <dbReference type="NCBI Taxonomy" id="5888"/>
    <lineage>
        <taxon>Eukaryota</taxon>
        <taxon>Sar</taxon>
        <taxon>Alveolata</taxon>
        <taxon>Ciliophora</taxon>
        <taxon>Intramacronucleata</taxon>
        <taxon>Oligohymenophorea</taxon>
        <taxon>Peniculida</taxon>
        <taxon>Parameciidae</taxon>
        <taxon>Paramecium</taxon>
    </lineage>
</organism>
<dbReference type="InterPro" id="IPR011990">
    <property type="entry name" value="TPR-like_helical_dom_sf"/>
</dbReference>
<dbReference type="InParanoid" id="A0C682"/>
<dbReference type="RefSeq" id="XP_001433696.1">
    <property type="nucleotide sequence ID" value="XM_001433659.2"/>
</dbReference>
<dbReference type="OMA" id="AQAYCCR"/>
<dbReference type="HOGENOM" id="CLU_003728_2_4_1"/>
<evidence type="ECO:0000256" key="2">
    <source>
        <dbReference type="ARBA" id="ARBA00022803"/>
    </source>
</evidence>
<evidence type="ECO:0000313" key="4">
    <source>
        <dbReference type="EMBL" id="CAK66299.1"/>
    </source>
</evidence>
<dbReference type="Pfam" id="PF13181">
    <property type="entry name" value="TPR_8"/>
    <property type="match status" value="2"/>
</dbReference>
<keyword evidence="5" id="KW-1185">Reference proteome</keyword>
<dbReference type="SUPFAM" id="SSF48452">
    <property type="entry name" value="TPR-like"/>
    <property type="match status" value="2"/>
</dbReference>
<dbReference type="InterPro" id="IPR019734">
    <property type="entry name" value="TPR_rpt"/>
</dbReference>
<name>A0C682_PARTE</name>
<proteinExistence type="predicted"/>
<feature type="repeat" description="TPR" evidence="3">
    <location>
        <begin position="192"/>
        <end position="225"/>
    </location>
</feature>
<reference evidence="4 5" key="1">
    <citation type="journal article" date="2006" name="Nature">
        <title>Global trends of whole-genome duplications revealed by the ciliate Paramecium tetraurelia.</title>
        <authorList>
            <consortium name="Genoscope"/>
            <person name="Aury J.-M."/>
            <person name="Jaillon O."/>
            <person name="Duret L."/>
            <person name="Noel B."/>
            <person name="Jubin C."/>
            <person name="Porcel B.M."/>
            <person name="Segurens B."/>
            <person name="Daubin V."/>
            <person name="Anthouard V."/>
            <person name="Aiach N."/>
            <person name="Arnaiz O."/>
            <person name="Billaut A."/>
            <person name="Beisson J."/>
            <person name="Blanc I."/>
            <person name="Bouhouche K."/>
            <person name="Camara F."/>
            <person name="Duharcourt S."/>
            <person name="Guigo R."/>
            <person name="Gogendeau D."/>
            <person name="Katinka M."/>
            <person name="Keller A.-M."/>
            <person name="Kissmehl R."/>
            <person name="Klotz C."/>
            <person name="Koll F."/>
            <person name="Le Moue A."/>
            <person name="Lepere C."/>
            <person name="Malinsky S."/>
            <person name="Nowacki M."/>
            <person name="Nowak J.K."/>
            <person name="Plattner H."/>
            <person name="Poulain J."/>
            <person name="Ruiz F."/>
            <person name="Serrano V."/>
            <person name="Zagulski M."/>
            <person name="Dessen P."/>
            <person name="Betermier M."/>
            <person name="Weissenbach J."/>
            <person name="Scarpelli C."/>
            <person name="Schachter V."/>
            <person name="Sperling L."/>
            <person name="Meyer E."/>
            <person name="Cohen J."/>
            <person name="Wincker P."/>
        </authorList>
    </citation>
    <scope>NUCLEOTIDE SEQUENCE [LARGE SCALE GENOMIC DNA]</scope>
    <source>
        <strain evidence="4 5">Stock d4-2</strain>
    </source>
</reference>
<dbReference type="GeneID" id="5019481"/>
<dbReference type="Pfam" id="PF00515">
    <property type="entry name" value="TPR_1"/>
    <property type="match status" value="3"/>
</dbReference>
<dbReference type="Proteomes" id="UP000000600">
    <property type="component" value="Unassembled WGS sequence"/>
</dbReference>
<dbReference type="SMART" id="SM00028">
    <property type="entry name" value="TPR"/>
    <property type="match status" value="9"/>
</dbReference>
<feature type="repeat" description="TPR" evidence="3">
    <location>
        <begin position="158"/>
        <end position="191"/>
    </location>
</feature>
<dbReference type="KEGG" id="ptm:GSPATT00035428001"/>
<dbReference type="PROSITE" id="PS50005">
    <property type="entry name" value="TPR"/>
    <property type="match status" value="9"/>
</dbReference>
<dbReference type="AlphaFoldDB" id="A0C682"/>
<feature type="repeat" description="TPR" evidence="3">
    <location>
        <begin position="259"/>
        <end position="292"/>
    </location>
</feature>
<feature type="repeat" description="TPR" evidence="3">
    <location>
        <begin position="402"/>
        <end position="435"/>
    </location>
</feature>
<protein>
    <submittedName>
        <fullName evidence="4">Uncharacterized protein</fullName>
    </submittedName>
</protein>
<sequence length="456" mass="53381">MFVNVYVCYTKLWQLQQILINKKIQWIKRERKKAKYQKKSPMHIIGKVDYRYTLGNSLQKFERFEEALEAYEEAICALPTNVDAINGKGGDLYLSIGFVLDILGQHEKAIVEYTKAIEIDPKFILAYNNRGLAYDKMSNYHKAIEEYTKVFTIDKQYYTSYFNRAIAYYKLKNYDRAVEDFSTVIEINPEYYMAYYHRGEIYELQNKMDQASKDYVRASQLEPCLTIPYPQFKKIPEKSSYETSYQHLSLAIQDQPDNILAYNNRGFVLFEMNQPLEALENYNKAIEIKPTIATLYYNRGNIAYFLNQFEKAIEDYSQTILIDPNYAKAYCNRGTIYKQLEKFDEAKKDIEIAVKIDPQITTKRNFSFDLSLFALPKNPIIQNIEKAVEAFTGAIELSPQMTQAYQQRGIAYFILKQYEESLKDFSQVLLLEPNNKEVHFQIGCVIVYQLVHSAAS</sequence>
<evidence type="ECO:0000256" key="3">
    <source>
        <dbReference type="PROSITE-ProRule" id="PRU00339"/>
    </source>
</evidence>
<dbReference type="PANTHER" id="PTHR44858">
    <property type="entry name" value="TETRATRICOPEPTIDE REPEAT PROTEIN 6"/>
    <property type="match status" value="1"/>
</dbReference>
<dbReference type="OrthoDB" id="2017782at2759"/>
<gene>
    <name evidence="4" type="ORF">GSPATT00035428001</name>
</gene>
<keyword evidence="2 3" id="KW-0802">TPR repeat</keyword>
<dbReference type="eggNOG" id="KOG1124">
    <property type="taxonomic scope" value="Eukaryota"/>
</dbReference>
<dbReference type="EMBL" id="CT868043">
    <property type="protein sequence ID" value="CAK66299.1"/>
    <property type="molecule type" value="Genomic_DNA"/>
</dbReference>
<dbReference type="STRING" id="5888.A0C682"/>
<feature type="repeat" description="TPR" evidence="3">
    <location>
        <begin position="327"/>
        <end position="360"/>
    </location>
</feature>
<evidence type="ECO:0000256" key="1">
    <source>
        <dbReference type="ARBA" id="ARBA00022737"/>
    </source>
</evidence>
<dbReference type="PROSITE" id="PS50293">
    <property type="entry name" value="TPR_REGION"/>
    <property type="match status" value="4"/>
</dbReference>
<keyword evidence="1" id="KW-0677">Repeat</keyword>
<feature type="repeat" description="TPR" evidence="3">
    <location>
        <begin position="90"/>
        <end position="123"/>
    </location>
</feature>
<dbReference type="InterPro" id="IPR050498">
    <property type="entry name" value="Ycf3"/>
</dbReference>
<dbReference type="Pfam" id="PF13414">
    <property type="entry name" value="TPR_11"/>
    <property type="match status" value="2"/>
</dbReference>
<evidence type="ECO:0000313" key="5">
    <source>
        <dbReference type="Proteomes" id="UP000000600"/>
    </source>
</evidence>
<feature type="repeat" description="TPR" evidence="3">
    <location>
        <begin position="293"/>
        <end position="326"/>
    </location>
</feature>
<feature type="repeat" description="TPR" evidence="3">
    <location>
        <begin position="124"/>
        <end position="157"/>
    </location>
</feature>
<feature type="repeat" description="TPR" evidence="3">
    <location>
        <begin position="48"/>
        <end position="81"/>
    </location>
</feature>
<accession>A0C682</accession>